<feature type="domain" description="VWFA" evidence="2">
    <location>
        <begin position="89"/>
        <end position="279"/>
    </location>
</feature>
<dbReference type="PANTHER" id="PTHR22550">
    <property type="entry name" value="SPORE GERMINATION PROTEIN"/>
    <property type="match status" value="1"/>
</dbReference>
<name>A0A8J7M5I9_9RHOB</name>
<dbReference type="SUPFAM" id="SSF53300">
    <property type="entry name" value="vWA-like"/>
    <property type="match status" value="1"/>
</dbReference>
<dbReference type="PANTHER" id="PTHR22550:SF18">
    <property type="entry name" value="VWFA DOMAIN-CONTAINING PROTEIN"/>
    <property type="match status" value="1"/>
</dbReference>
<gene>
    <name evidence="3" type="ORF">H0I76_03190</name>
</gene>
<evidence type="ECO:0000256" key="1">
    <source>
        <dbReference type="SAM" id="Phobius"/>
    </source>
</evidence>
<dbReference type="InterPro" id="IPR036465">
    <property type="entry name" value="vWFA_dom_sf"/>
</dbReference>
<dbReference type="InterPro" id="IPR002035">
    <property type="entry name" value="VWF_A"/>
</dbReference>
<dbReference type="InterPro" id="IPR050768">
    <property type="entry name" value="UPF0353/GerABKA_families"/>
</dbReference>
<dbReference type="AlphaFoldDB" id="A0A8J7M5I9"/>
<dbReference type="PROSITE" id="PS50234">
    <property type="entry name" value="VWFA"/>
    <property type="match status" value="1"/>
</dbReference>
<evidence type="ECO:0000313" key="4">
    <source>
        <dbReference type="Proteomes" id="UP000655420"/>
    </source>
</evidence>
<keyword evidence="1" id="KW-0472">Membrane</keyword>
<organism evidence="3 4">
    <name type="scientific">Thermohalobaculum xanthum</name>
    <dbReference type="NCBI Taxonomy" id="2753746"/>
    <lineage>
        <taxon>Bacteria</taxon>
        <taxon>Pseudomonadati</taxon>
        <taxon>Pseudomonadota</taxon>
        <taxon>Alphaproteobacteria</taxon>
        <taxon>Rhodobacterales</taxon>
        <taxon>Paracoccaceae</taxon>
        <taxon>Thermohalobaculum</taxon>
    </lineage>
</organism>
<evidence type="ECO:0000313" key="3">
    <source>
        <dbReference type="EMBL" id="MBK0398182.1"/>
    </source>
</evidence>
<keyword evidence="1" id="KW-1133">Transmembrane helix</keyword>
<dbReference type="EMBL" id="JAEHHL010000001">
    <property type="protein sequence ID" value="MBK0398182.1"/>
    <property type="molecule type" value="Genomic_DNA"/>
</dbReference>
<dbReference type="RefSeq" id="WP_200606940.1">
    <property type="nucleotide sequence ID" value="NZ_JAEHHL010000001.1"/>
</dbReference>
<dbReference type="Gene3D" id="3.40.50.410">
    <property type="entry name" value="von Willebrand factor, type A domain"/>
    <property type="match status" value="1"/>
</dbReference>
<feature type="transmembrane region" description="Helical" evidence="1">
    <location>
        <begin position="295"/>
        <end position="312"/>
    </location>
</feature>
<keyword evidence="1" id="KW-0812">Transmembrane</keyword>
<keyword evidence="4" id="KW-1185">Reference proteome</keyword>
<dbReference type="Pfam" id="PF00092">
    <property type="entry name" value="VWA"/>
    <property type="match status" value="1"/>
</dbReference>
<sequence>MWSLATPLAMFLLPLPLVLRRVLPPVPGGSMALYLPPGVAGMLDDSDGARRRDRVYRAMNAALWICLVIALAGPQRAGPSGVIPASGRDIVLAIDLSGSMEKEDFSLGGAPISRLEAVKRVAARFVASRRGDRVGLVLFGDRPYVAAPLTFDIDAVAEAIRGAAIGIPGRSTALSDGLGLAMKRVMRSDGETRVVVLLSDGIDTARRIDPREVASFAAENGIRIHTIALGPQDLGSAPAARDAVDAETLRIIAAASGGESFRVRTLEDLDAMAAALDTLEPNPALRPPLLVQRQYWTWPATLALGLACLLALRRRES</sequence>
<evidence type="ECO:0000259" key="2">
    <source>
        <dbReference type="PROSITE" id="PS50234"/>
    </source>
</evidence>
<dbReference type="Proteomes" id="UP000655420">
    <property type="component" value="Unassembled WGS sequence"/>
</dbReference>
<accession>A0A8J7M5I9</accession>
<comment type="caution">
    <text evidence="3">The sequence shown here is derived from an EMBL/GenBank/DDBJ whole genome shotgun (WGS) entry which is preliminary data.</text>
</comment>
<reference evidence="3" key="1">
    <citation type="submission" date="2020-12" db="EMBL/GenBank/DDBJ databases">
        <title>Bacterial taxonomy.</title>
        <authorList>
            <person name="Pan X."/>
        </authorList>
    </citation>
    <scope>NUCLEOTIDE SEQUENCE</scope>
    <source>
        <strain evidence="3">M0105</strain>
    </source>
</reference>
<dbReference type="SMART" id="SM00327">
    <property type="entry name" value="VWA"/>
    <property type="match status" value="1"/>
</dbReference>
<protein>
    <submittedName>
        <fullName evidence="3">VWA domain-containing protein</fullName>
    </submittedName>
</protein>
<proteinExistence type="predicted"/>